<dbReference type="InterPro" id="IPR013078">
    <property type="entry name" value="His_Pase_superF_clade-1"/>
</dbReference>
<dbReference type="Pfam" id="PF00300">
    <property type="entry name" value="His_Phos_1"/>
    <property type="match status" value="2"/>
</dbReference>
<evidence type="ECO:0000313" key="2">
    <source>
        <dbReference type="Proteomes" id="UP000700815"/>
    </source>
</evidence>
<dbReference type="InterPro" id="IPR050275">
    <property type="entry name" value="PGM_Phosphatase"/>
</dbReference>
<reference evidence="1 2" key="1">
    <citation type="submission" date="2021-05" db="EMBL/GenBank/DDBJ databases">
        <title>Phylogenetic classification of ten novel species belonging to the genus Bifidobacterium comprising B. colchicus sp. nov., B. abeli sp. nov., B. bicoloris sp. nov., B. guerezis sp. nov., B. rosaliae sp. nov., B. santillanensis sp. nov., B. argentati sp. nov., B. amazzoni sp. nov., B. pluviali sp. nov., and B. pinnaculum sp. nov.</title>
        <authorList>
            <person name="Lugli G.A."/>
            <person name="Ruiz Garcia L."/>
            <person name="Margolles A."/>
            <person name="Ventura M."/>
        </authorList>
    </citation>
    <scope>NUCLEOTIDE SEQUENCE [LARGE SCALE GENOMIC DNA]</scope>
    <source>
        <strain evidence="1 2">82T10</strain>
    </source>
</reference>
<comment type="caution">
    <text evidence="1">The sequence shown here is derived from an EMBL/GenBank/DDBJ whole genome shotgun (WGS) entry which is preliminary data.</text>
</comment>
<proteinExistence type="predicted"/>
<dbReference type="Proteomes" id="UP000700815">
    <property type="component" value="Unassembled WGS sequence"/>
</dbReference>
<dbReference type="EMBL" id="JAHBBH010000010">
    <property type="protein sequence ID" value="MBW3092290.1"/>
    <property type="molecule type" value="Genomic_DNA"/>
</dbReference>
<evidence type="ECO:0000313" key="1">
    <source>
        <dbReference type="EMBL" id="MBW3092290.1"/>
    </source>
</evidence>
<sequence>MIDEVVMLRHGRTSYNLARRLQGQIDVPLDIVGQWQADQAGFELAQRYYWAKVGNIARNPELLAQPGPDAAERSSIDEYRQAPAARRRLVVLASDLFRAQQTAHAFADLLGIPVELDPRLRERKFGQWEGLTREEIRTMDEAAYVSWRKHEGGELAYGVESRRDVGRRGAEAMRAIIVDPRYAAEPTTLVVVGHGSWIAATIETLIGLDPDGNALGGIRNASWSRLSVVGAMGGVPLDEPVWQLDEFNRSPMIAQYADWENGPADLRGPDMPGWKPIAM</sequence>
<dbReference type="CDD" id="cd07067">
    <property type="entry name" value="HP_PGM_like"/>
    <property type="match status" value="1"/>
</dbReference>
<accession>A0ABS6WEW2</accession>
<protein>
    <submittedName>
        <fullName evidence="1">Histidine phosphatase family protein</fullName>
    </submittedName>
</protein>
<name>A0ABS6WEW2_9BIFI</name>
<dbReference type="PANTHER" id="PTHR48100:SF62">
    <property type="entry name" value="GLUCOSYL-3-PHOSPHOGLYCERATE PHOSPHATASE"/>
    <property type="match status" value="1"/>
</dbReference>
<dbReference type="PANTHER" id="PTHR48100">
    <property type="entry name" value="BROAD-SPECIFICITY PHOSPHATASE YOR283W-RELATED"/>
    <property type="match status" value="1"/>
</dbReference>
<dbReference type="SMART" id="SM00855">
    <property type="entry name" value="PGAM"/>
    <property type="match status" value="1"/>
</dbReference>
<organism evidence="1 2">
    <name type="scientific">Bifidobacterium miconis</name>
    <dbReference type="NCBI Taxonomy" id="2834435"/>
    <lineage>
        <taxon>Bacteria</taxon>
        <taxon>Bacillati</taxon>
        <taxon>Actinomycetota</taxon>
        <taxon>Actinomycetes</taxon>
        <taxon>Bifidobacteriales</taxon>
        <taxon>Bifidobacteriaceae</taxon>
        <taxon>Bifidobacterium</taxon>
    </lineage>
</organism>
<keyword evidence="2" id="KW-1185">Reference proteome</keyword>
<gene>
    <name evidence="1" type="ORF">KIH79_04855</name>
</gene>
<dbReference type="RefSeq" id="WP_219058382.1">
    <property type="nucleotide sequence ID" value="NZ_JAHBBH010000010.1"/>
</dbReference>